<dbReference type="Gene3D" id="1.10.10.10">
    <property type="entry name" value="Winged helix-like DNA-binding domain superfamily/Winged helix DNA-binding domain"/>
    <property type="match status" value="1"/>
</dbReference>
<dbReference type="InterPro" id="IPR036388">
    <property type="entry name" value="WH-like_DNA-bd_sf"/>
</dbReference>
<comment type="similarity">
    <text evidence="1">Belongs to the LysR transcriptional regulatory family.</text>
</comment>
<dbReference type="GO" id="GO:0003677">
    <property type="term" value="F:DNA binding"/>
    <property type="evidence" value="ECO:0007669"/>
    <property type="project" value="UniProtKB-KW"/>
</dbReference>
<dbReference type="Pfam" id="PF03466">
    <property type="entry name" value="LysR_substrate"/>
    <property type="match status" value="1"/>
</dbReference>
<keyword evidence="3 6" id="KW-0238">DNA-binding</keyword>
<evidence type="ECO:0000256" key="4">
    <source>
        <dbReference type="ARBA" id="ARBA00023163"/>
    </source>
</evidence>
<comment type="caution">
    <text evidence="6">The sequence shown here is derived from an EMBL/GenBank/DDBJ whole genome shotgun (WGS) entry which is preliminary data.</text>
</comment>
<evidence type="ECO:0000313" key="6">
    <source>
        <dbReference type="EMBL" id="TWI86067.1"/>
    </source>
</evidence>
<accession>A0A562SXK9</accession>
<dbReference type="PRINTS" id="PR00039">
    <property type="entry name" value="HTHLYSR"/>
</dbReference>
<dbReference type="GO" id="GO:0003700">
    <property type="term" value="F:DNA-binding transcription factor activity"/>
    <property type="evidence" value="ECO:0007669"/>
    <property type="project" value="InterPro"/>
</dbReference>
<dbReference type="SUPFAM" id="SSF53850">
    <property type="entry name" value="Periplasmic binding protein-like II"/>
    <property type="match status" value="1"/>
</dbReference>
<proteinExistence type="inferred from homology"/>
<dbReference type="Gene3D" id="3.40.190.10">
    <property type="entry name" value="Periplasmic binding protein-like II"/>
    <property type="match status" value="2"/>
</dbReference>
<reference evidence="6 7" key="1">
    <citation type="submission" date="2019-07" db="EMBL/GenBank/DDBJ databases">
        <title>Genomic Encyclopedia of Archaeal and Bacterial Type Strains, Phase II (KMG-II): from individual species to whole genera.</title>
        <authorList>
            <person name="Goeker M."/>
        </authorList>
    </citation>
    <scope>NUCLEOTIDE SEQUENCE [LARGE SCALE GENOMIC DNA]</scope>
    <source>
        <strain evidence="6 7">ATCC BAA-252</strain>
    </source>
</reference>
<name>A0A562SXK9_9HYPH</name>
<dbReference type="RefSeq" id="WP_170230654.1">
    <property type="nucleotide sequence ID" value="NZ_SMLY01000083.1"/>
</dbReference>
<evidence type="ECO:0000313" key="7">
    <source>
        <dbReference type="Proteomes" id="UP000320593"/>
    </source>
</evidence>
<organism evidence="6 7">
    <name type="scientific">Roseibium hamelinense</name>
    <dbReference type="NCBI Taxonomy" id="150831"/>
    <lineage>
        <taxon>Bacteria</taxon>
        <taxon>Pseudomonadati</taxon>
        <taxon>Pseudomonadota</taxon>
        <taxon>Alphaproteobacteria</taxon>
        <taxon>Hyphomicrobiales</taxon>
        <taxon>Stappiaceae</taxon>
        <taxon>Roseibium</taxon>
    </lineage>
</organism>
<dbReference type="InterPro" id="IPR036390">
    <property type="entry name" value="WH_DNA-bd_sf"/>
</dbReference>
<keyword evidence="4" id="KW-0804">Transcription</keyword>
<evidence type="ECO:0000256" key="1">
    <source>
        <dbReference type="ARBA" id="ARBA00009437"/>
    </source>
</evidence>
<dbReference type="FunFam" id="1.10.10.10:FF:000001">
    <property type="entry name" value="LysR family transcriptional regulator"/>
    <property type="match status" value="1"/>
</dbReference>
<sequence>MELHQLRYFVAVAETLNFTRAAEQCGVSQPSLTKAIKKLEDEFGGPLFRREGRRTHLTELGRAILPRLEQALALTEFAHKDALDFQNLRNSTLTLGCMCTIAPESLMSLIDFFQREAPELKLCLREGSGQRVVDMLQDGEIDIALAALPAYSDDLSATPLFTEKYVIAFPQGHRFAHMDQVPLQALDGERYLERINCEYLTFLEAAGFKDDGSIDSRFKSEHESWIQAMVIAGLGCAVMPQSLASHPQLQNRLLVEPDIEPTVSVITKRGRRHTPVVDLFVRLCRSIDWSDFGKPHQHKNAVAPQTA</sequence>
<dbReference type="AlphaFoldDB" id="A0A562SXK9"/>
<evidence type="ECO:0000259" key="5">
    <source>
        <dbReference type="PROSITE" id="PS50931"/>
    </source>
</evidence>
<dbReference type="PANTHER" id="PTHR30346:SF28">
    <property type="entry name" value="HTH-TYPE TRANSCRIPTIONAL REGULATOR CYNR"/>
    <property type="match status" value="1"/>
</dbReference>
<protein>
    <submittedName>
        <fullName evidence="6">DNA-binding transcriptional LysR family regulator</fullName>
    </submittedName>
</protein>
<dbReference type="PANTHER" id="PTHR30346">
    <property type="entry name" value="TRANSCRIPTIONAL DUAL REGULATOR HCAR-RELATED"/>
    <property type="match status" value="1"/>
</dbReference>
<dbReference type="EMBL" id="VLLF01000006">
    <property type="protein sequence ID" value="TWI86067.1"/>
    <property type="molecule type" value="Genomic_DNA"/>
</dbReference>
<dbReference type="SUPFAM" id="SSF46785">
    <property type="entry name" value="Winged helix' DNA-binding domain"/>
    <property type="match status" value="1"/>
</dbReference>
<dbReference type="PROSITE" id="PS50931">
    <property type="entry name" value="HTH_LYSR"/>
    <property type="match status" value="1"/>
</dbReference>
<dbReference type="InterPro" id="IPR005119">
    <property type="entry name" value="LysR_subst-bd"/>
</dbReference>
<dbReference type="InterPro" id="IPR000847">
    <property type="entry name" value="LysR_HTH_N"/>
</dbReference>
<dbReference type="CDD" id="cd05466">
    <property type="entry name" value="PBP2_LTTR_substrate"/>
    <property type="match status" value="1"/>
</dbReference>
<keyword evidence="2" id="KW-0805">Transcription regulation</keyword>
<dbReference type="Proteomes" id="UP000320593">
    <property type="component" value="Unassembled WGS sequence"/>
</dbReference>
<gene>
    <name evidence="6" type="ORF">JM93_02774</name>
</gene>
<dbReference type="GO" id="GO:0032993">
    <property type="term" value="C:protein-DNA complex"/>
    <property type="evidence" value="ECO:0007669"/>
    <property type="project" value="TreeGrafter"/>
</dbReference>
<dbReference type="Pfam" id="PF00126">
    <property type="entry name" value="HTH_1"/>
    <property type="match status" value="1"/>
</dbReference>
<evidence type="ECO:0000256" key="2">
    <source>
        <dbReference type="ARBA" id="ARBA00023015"/>
    </source>
</evidence>
<evidence type="ECO:0000256" key="3">
    <source>
        <dbReference type="ARBA" id="ARBA00023125"/>
    </source>
</evidence>
<keyword evidence="7" id="KW-1185">Reference proteome</keyword>
<feature type="domain" description="HTH lysR-type" evidence="5">
    <location>
        <begin position="1"/>
        <end position="58"/>
    </location>
</feature>